<proteinExistence type="predicted"/>
<comment type="caution">
    <text evidence="1">The sequence shown here is derived from an EMBL/GenBank/DDBJ whole genome shotgun (WGS) entry which is preliminary data.</text>
</comment>
<keyword evidence="1" id="KW-0347">Helicase</keyword>
<sequence length="102" mass="11746">MYDTYRKFTKPVVSPTHQAQLRPLSLEAGEESLWAVATARLSLERRQERRHEHLYRHLNLLRDGRDPLQPFPPNKMGLDCSTCHQIYGPLLPAGQAEAKLMP</sequence>
<evidence type="ECO:0000313" key="1">
    <source>
        <dbReference type="EMBL" id="KAK3916323.1"/>
    </source>
</evidence>
<dbReference type="EMBL" id="JAHWGI010000516">
    <property type="protein sequence ID" value="KAK3916323.1"/>
    <property type="molecule type" value="Genomic_DNA"/>
</dbReference>
<dbReference type="Proteomes" id="UP001219518">
    <property type="component" value="Unassembled WGS sequence"/>
</dbReference>
<organism evidence="1 2">
    <name type="scientific">Frankliniella fusca</name>
    <dbReference type="NCBI Taxonomy" id="407009"/>
    <lineage>
        <taxon>Eukaryota</taxon>
        <taxon>Metazoa</taxon>
        <taxon>Ecdysozoa</taxon>
        <taxon>Arthropoda</taxon>
        <taxon>Hexapoda</taxon>
        <taxon>Insecta</taxon>
        <taxon>Pterygota</taxon>
        <taxon>Neoptera</taxon>
        <taxon>Paraneoptera</taxon>
        <taxon>Thysanoptera</taxon>
        <taxon>Terebrantia</taxon>
        <taxon>Thripoidea</taxon>
        <taxon>Thripidae</taxon>
        <taxon>Frankliniella</taxon>
    </lineage>
</organism>
<protein>
    <submittedName>
        <fullName evidence="1">ATP-dependent helicase/nuclease subunit A</fullName>
    </submittedName>
</protein>
<accession>A0AAE1LE54</accession>
<evidence type="ECO:0000313" key="2">
    <source>
        <dbReference type="Proteomes" id="UP001219518"/>
    </source>
</evidence>
<keyword evidence="1" id="KW-0067">ATP-binding</keyword>
<gene>
    <name evidence="1" type="ORF">KUF71_006160</name>
</gene>
<reference evidence="1" key="1">
    <citation type="submission" date="2021-07" db="EMBL/GenBank/DDBJ databases">
        <authorList>
            <person name="Catto M.A."/>
            <person name="Jacobson A."/>
            <person name="Kennedy G."/>
            <person name="Labadie P."/>
            <person name="Hunt B.G."/>
            <person name="Srinivasan R."/>
        </authorList>
    </citation>
    <scope>NUCLEOTIDE SEQUENCE</scope>
    <source>
        <strain evidence="1">PL_HMW_Pooled</strain>
        <tissue evidence="1">Head</tissue>
    </source>
</reference>
<dbReference type="AlphaFoldDB" id="A0AAE1LE54"/>
<keyword evidence="1" id="KW-0378">Hydrolase</keyword>
<reference evidence="1" key="2">
    <citation type="journal article" date="2023" name="BMC Genomics">
        <title>Pest status, molecular evolution, and epigenetic factors derived from the genome assembly of Frankliniella fusca, a thysanopteran phytovirus vector.</title>
        <authorList>
            <person name="Catto M.A."/>
            <person name="Labadie P.E."/>
            <person name="Jacobson A.L."/>
            <person name="Kennedy G.G."/>
            <person name="Srinivasan R."/>
            <person name="Hunt B.G."/>
        </authorList>
    </citation>
    <scope>NUCLEOTIDE SEQUENCE</scope>
    <source>
        <strain evidence="1">PL_HMW_Pooled</strain>
    </source>
</reference>
<keyword evidence="2" id="KW-1185">Reference proteome</keyword>
<keyword evidence="1" id="KW-0547">Nucleotide-binding</keyword>
<name>A0AAE1LE54_9NEOP</name>
<dbReference type="GO" id="GO:0004386">
    <property type="term" value="F:helicase activity"/>
    <property type="evidence" value="ECO:0007669"/>
    <property type="project" value="UniProtKB-KW"/>
</dbReference>